<name>A0ABS2LP10_9ACTN</name>
<proteinExistence type="predicted"/>
<keyword evidence="3" id="KW-1185">Reference proteome</keyword>
<gene>
    <name evidence="2" type="ORF">JOD64_001150</name>
</gene>
<comment type="caution">
    <text evidence="2">The sequence shown here is derived from an EMBL/GenBank/DDBJ whole genome shotgun (WGS) entry which is preliminary data.</text>
</comment>
<evidence type="ECO:0000313" key="2">
    <source>
        <dbReference type="EMBL" id="MBM7489928.1"/>
    </source>
</evidence>
<evidence type="ECO:0000256" key="1">
    <source>
        <dbReference type="SAM" id="MobiDB-lite"/>
    </source>
</evidence>
<reference evidence="2 3" key="1">
    <citation type="submission" date="2021-01" db="EMBL/GenBank/DDBJ databases">
        <title>Sequencing the genomes of 1000 actinobacteria strains.</title>
        <authorList>
            <person name="Klenk H.-P."/>
        </authorList>
    </citation>
    <scope>NUCLEOTIDE SEQUENCE [LARGE SCALE GENOMIC DNA]</scope>
    <source>
        <strain evidence="2 3">DSM 100204</strain>
    </source>
</reference>
<organism evidence="2 3">
    <name type="scientific">Micromonospora luteifusca</name>
    <dbReference type="NCBI Taxonomy" id="709860"/>
    <lineage>
        <taxon>Bacteria</taxon>
        <taxon>Bacillati</taxon>
        <taxon>Actinomycetota</taxon>
        <taxon>Actinomycetes</taxon>
        <taxon>Micromonosporales</taxon>
        <taxon>Micromonosporaceae</taxon>
        <taxon>Micromonospora</taxon>
    </lineage>
</organism>
<feature type="region of interest" description="Disordered" evidence="1">
    <location>
        <begin position="51"/>
        <end position="78"/>
    </location>
</feature>
<feature type="region of interest" description="Disordered" evidence="1">
    <location>
        <begin position="98"/>
        <end position="210"/>
    </location>
</feature>
<feature type="compositionally biased region" description="Basic and acidic residues" evidence="1">
    <location>
        <begin position="148"/>
        <end position="162"/>
    </location>
</feature>
<accession>A0ABS2LP10</accession>
<dbReference type="Proteomes" id="UP000764837">
    <property type="component" value="Unassembled WGS sequence"/>
</dbReference>
<evidence type="ECO:0000313" key="3">
    <source>
        <dbReference type="Proteomes" id="UP000764837"/>
    </source>
</evidence>
<sequence length="281" mass="28646">MIVASLLLILVAVVLLVLGLAGGSSFMLIISIAASLLAAVALVVGARQAATNRATAGPGRTGRRHPDAPRTASQAPPDVAYGPPLVEPEVPVQHVPTTVGTGGTGWRQPPVSPVDRAAPVDDAPVFDPGVDEPPPFDPGVDEPPPFDPRVDDAPPFDPRVDDAPPFDQGAPFVAPAADASSPVSPAPPPAASTDDAPQHGVSPTDEPAEQLVTPAEAARVARLPDVVEVIDGRPRYHLASCPHLVGRVPESLPVAEAAELGFTPCADCAPATALLADARPI</sequence>
<protein>
    <submittedName>
        <fullName evidence="2">Uncharacterized protein</fullName>
    </submittedName>
</protein>
<dbReference type="EMBL" id="JAFBBP010000001">
    <property type="protein sequence ID" value="MBM7489928.1"/>
    <property type="molecule type" value="Genomic_DNA"/>
</dbReference>
<feature type="compositionally biased region" description="Pro residues" evidence="1">
    <location>
        <begin position="131"/>
        <end position="147"/>
    </location>
</feature>
<feature type="compositionally biased region" description="Low complexity" evidence="1">
    <location>
        <begin position="170"/>
        <end position="183"/>
    </location>
</feature>